<sequence>MTNNWNNSEKIGGNGDCQLLVANKIPIEVYLDGFEVLDFLRTAGLVHSYGGKVTPPNERTLILSRPDRPRGSQWLKFDIRWLYDSIKFNRRQDIGKYLISPVIPRRKPRSQVLQLLNSNRREHHKEQSNETPKEDVPEQHLNSSVLVGSPSYSFLGDKPLNLSPEVHKNQTPTLQSVEVTPALGKMNNDKKVMTSSSNLENNSMNNSCWRFPGHLADVEKIPVAGLDNNYVGTKDFLKSWIHQRSEVEGQKDLQIMQEGESSGSALLEKKSLGNAKDNESLRIVRFTFEDDQKIVKYLIDKKAILRIQGPSIWFEMAYDKILPNRDASTLRFRFEEKLLAHIDQYTDDPTALKQFRAFKPGTQNSMDLN</sequence>
<gene>
    <name evidence="2" type="primary">ZNF821</name>
    <name evidence="2" type="ORF">g.3823</name>
</gene>
<name>A0A0C9RAL5_9HYME</name>
<proteinExistence type="predicted"/>
<evidence type="ECO:0000256" key="1">
    <source>
        <dbReference type="SAM" id="MobiDB-lite"/>
    </source>
</evidence>
<feature type="region of interest" description="Disordered" evidence="1">
    <location>
        <begin position="116"/>
        <end position="139"/>
    </location>
</feature>
<accession>A0A0C9RAL5</accession>
<feature type="compositionally biased region" description="Basic and acidic residues" evidence="1">
    <location>
        <begin position="124"/>
        <end position="138"/>
    </location>
</feature>
<reference evidence="2" key="1">
    <citation type="submission" date="2015-01" db="EMBL/GenBank/DDBJ databases">
        <title>Transcriptome Assembly of Fopius arisanus.</title>
        <authorList>
            <person name="Geib S."/>
        </authorList>
    </citation>
    <scope>NUCLEOTIDE SEQUENCE</scope>
</reference>
<dbReference type="EMBL" id="GBYB01003861">
    <property type="protein sequence ID" value="JAG73628.1"/>
    <property type="molecule type" value="Transcribed_RNA"/>
</dbReference>
<dbReference type="Gene3D" id="1.10.10.60">
    <property type="entry name" value="Homeodomain-like"/>
    <property type="match status" value="1"/>
</dbReference>
<dbReference type="AlphaFoldDB" id="A0A0C9RAL5"/>
<organism evidence="2">
    <name type="scientific">Fopius arisanus</name>
    <dbReference type="NCBI Taxonomy" id="64838"/>
    <lineage>
        <taxon>Eukaryota</taxon>
        <taxon>Metazoa</taxon>
        <taxon>Ecdysozoa</taxon>
        <taxon>Arthropoda</taxon>
        <taxon>Hexapoda</taxon>
        <taxon>Insecta</taxon>
        <taxon>Pterygota</taxon>
        <taxon>Neoptera</taxon>
        <taxon>Endopterygota</taxon>
        <taxon>Hymenoptera</taxon>
        <taxon>Apocrita</taxon>
        <taxon>Ichneumonoidea</taxon>
        <taxon>Braconidae</taxon>
        <taxon>Opiinae</taxon>
        <taxon>Fopius</taxon>
    </lineage>
</organism>
<evidence type="ECO:0000313" key="2">
    <source>
        <dbReference type="EMBL" id="JAG73628.1"/>
    </source>
</evidence>
<protein>
    <submittedName>
        <fullName evidence="2">ZNF821 protein</fullName>
    </submittedName>
</protein>